<dbReference type="PANTHER" id="PTHR10035">
    <property type="entry name" value="T-CELL SURFACE GLYCOPROTEIN CD3 ZETA CHAIN"/>
    <property type="match status" value="1"/>
</dbReference>
<evidence type="ECO:0000256" key="2">
    <source>
        <dbReference type="ARBA" id="ARBA00007280"/>
    </source>
</evidence>
<evidence type="ECO:0000256" key="16">
    <source>
        <dbReference type="SAM" id="MobiDB-lite"/>
    </source>
</evidence>
<keyword evidence="4" id="KW-1003">Cell membrane</keyword>
<protein>
    <recommendedName>
        <fullName evidence="3">T-cell surface glycoprotein CD3 zeta chain</fullName>
    </recommendedName>
    <alternativeName>
        <fullName evidence="14">T-cell receptor T3 zeta chain</fullName>
    </alternativeName>
</protein>
<dbReference type="PROSITE" id="PS51055">
    <property type="entry name" value="ITAM_1"/>
    <property type="match status" value="1"/>
</dbReference>
<dbReference type="EMBL" id="JAINUG010000045">
    <property type="protein sequence ID" value="KAJ8405963.1"/>
    <property type="molecule type" value="Genomic_DNA"/>
</dbReference>
<keyword evidence="10 17" id="KW-1133">Transmembrane helix</keyword>
<keyword evidence="8" id="KW-0677">Repeat</keyword>
<evidence type="ECO:0000256" key="17">
    <source>
        <dbReference type="SAM" id="Phobius"/>
    </source>
</evidence>
<evidence type="ECO:0000256" key="14">
    <source>
        <dbReference type="ARBA" id="ARBA00030941"/>
    </source>
</evidence>
<feature type="non-terminal residue" evidence="18">
    <location>
        <position position="1"/>
    </location>
</feature>
<feature type="region of interest" description="Disordered" evidence="16">
    <location>
        <begin position="106"/>
        <end position="173"/>
    </location>
</feature>
<evidence type="ECO:0000256" key="6">
    <source>
        <dbReference type="ARBA" id="ARBA00022692"/>
    </source>
</evidence>
<keyword evidence="5" id="KW-0597">Phosphoprotein</keyword>
<dbReference type="GO" id="GO:0004888">
    <property type="term" value="F:transmembrane signaling receptor activity"/>
    <property type="evidence" value="ECO:0007669"/>
    <property type="project" value="InterPro"/>
</dbReference>
<keyword evidence="13" id="KW-0675">Receptor</keyword>
<keyword evidence="9" id="KW-0391">Immunity</keyword>
<keyword evidence="12 17" id="KW-0472">Membrane</keyword>
<feature type="compositionally biased region" description="Basic and acidic residues" evidence="16">
    <location>
        <begin position="1"/>
        <end position="26"/>
    </location>
</feature>
<dbReference type="PANTHER" id="PTHR10035:SF2">
    <property type="entry name" value="T-CELL SURFACE GLYCOPROTEIN CD3 ZETA CHAIN"/>
    <property type="match status" value="1"/>
</dbReference>
<dbReference type="Pfam" id="PF11628">
    <property type="entry name" value="TCR_zetazeta"/>
    <property type="match status" value="1"/>
</dbReference>
<dbReference type="GO" id="GO:0007166">
    <property type="term" value="P:cell surface receptor signaling pathway"/>
    <property type="evidence" value="ECO:0007669"/>
    <property type="project" value="InterPro"/>
</dbReference>
<dbReference type="GO" id="GO:0098797">
    <property type="term" value="C:plasma membrane protein complex"/>
    <property type="evidence" value="ECO:0007669"/>
    <property type="project" value="UniProtKB-ARBA"/>
</dbReference>
<dbReference type="AlphaFoldDB" id="A0AAD7SPJ6"/>
<proteinExistence type="inferred from homology"/>
<evidence type="ECO:0000256" key="4">
    <source>
        <dbReference type="ARBA" id="ARBA00022475"/>
    </source>
</evidence>
<organism evidence="18 19">
    <name type="scientific">Aldrovandia affinis</name>
    <dbReference type="NCBI Taxonomy" id="143900"/>
    <lineage>
        <taxon>Eukaryota</taxon>
        <taxon>Metazoa</taxon>
        <taxon>Chordata</taxon>
        <taxon>Craniata</taxon>
        <taxon>Vertebrata</taxon>
        <taxon>Euteleostomi</taxon>
        <taxon>Actinopterygii</taxon>
        <taxon>Neopterygii</taxon>
        <taxon>Teleostei</taxon>
        <taxon>Notacanthiformes</taxon>
        <taxon>Halosauridae</taxon>
        <taxon>Aldrovandia</taxon>
    </lineage>
</organism>
<comment type="caution">
    <text evidence="18">The sequence shown here is derived from an EMBL/GenBank/DDBJ whole genome shotgun (WGS) entry which is preliminary data.</text>
</comment>
<evidence type="ECO:0000313" key="19">
    <source>
        <dbReference type="Proteomes" id="UP001221898"/>
    </source>
</evidence>
<reference evidence="18" key="1">
    <citation type="journal article" date="2023" name="Science">
        <title>Genome structures resolve the early diversification of teleost fishes.</title>
        <authorList>
            <person name="Parey E."/>
            <person name="Louis A."/>
            <person name="Montfort J."/>
            <person name="Bouchez O."/>
            <person name="Roques C."/>
            <person name="Iampietro C."/>
            <person name="Lluch J."/>
            <person name="Castinel A."/>
            <person name="Donnadieu C."/>
            <person name="Desvignes T."/>
            <person name="Floi Bucao C."/>
            <person name="Jouanno E."/>
            <person name="Wen M."/>
            <person name="Mejri S."/>
            <person name="Dirks R."/>
            <person name="Jansen H."/>
            <person name="Henkel C."/>
            <person name="Chen W.J."/>
            <person name="Zahm M."/>
            <person name="Cabau C."/>
            <person name="Klopp C."/>
            <person name="Thompson A.W."/>
            <person name="Robinson-Rechavi M."/>
            <person name="Braasch I."/>
            <person name="Lecointre G."/>
            <person name="Bobe J."/>
            <person name="Postlethwait J.H."/>
            <person name="Berthelot C."/>
            <person name="Roest Crollius H."/>
            <person name="Guiguen Y."/>
        </authorList>
    </citation>
    <scope>NUCLEOTIDE SEQUENCE</scope>
    <source>
        <strain evidence="18">NC1722</strain>
    </source>
</reference>
<evidence type="ECO:0000256" key="13">
    <source>
        <dbReference type="ARBA" id="ARBA00023170"/>
    </source>
</evidence>
<feature type="transmembrane region" description="Helical" evidence="17">
    <location>
        <begin position="36"/>
        <end position="54"/>
    </location>
</feature>
<keyword evidence="6 17" id="KW-0812">Transmembrane</keyword>
<evidence type="ECO:0000256" key="11">
    <source>
        <dbReference type="ARBA" id="ARBA00023130"/>
    </source>
</evidence>
<evidence type="ECO:0000256" key="10">
    <source>
        <dbReference type="ARBA" id="ARBA00022989"/>
    </source>
</evidence>
<accession>A0AAD7SPJ6</accession>
<dbReference type="InterPro" id="IPR024128">
    <property type="entry name" value="T-cell_CD3_zeta"/>
</dbReference>
<evidence type="ECO:0000256" key="1">
    <source>
        <dbReference type="ARBA" id="ARBA00004251"/>
    </source>
</evidence>
<keyword evidence="19" id="KW-1185">Reference proteome</keyword>
<evidence type="ECO:0000256" key="8">
    <source>
        <dbReference type="ARBA" id="ARBA00022737"/>
    </source>
</evidence>
<evidence type="ECO:0000256" key="9">
    <source>
        <dbReference type="ARBA" id="ARBA00022859"/>
    </source>
</evidence>
<keyword evidence="11" id="KW-1064">Adaptive immunity</keyword>
<gene>
    <name evidence="18" type="ORF">AAFF_G00308510</name>
</gene>
<evidence type="ECO:0000256" key="15">
    <source>
        <dbReference type="ARBA" id="ARBA00045360"/>
    </source>
</evidence>
<dbReference type="InterPro" id="IPR021663">
    <property type="entry name" value="CD3_zeta/IgE_Fc_rcpt_gamma"/>
</dbReference>
<comment type="similarity">
    <text evidence="2">Belongs to the CD3Z/FCER1G family.</text>
</comment>
<dbReference type="Proteomes" id="UP001221898">
    <property type="component" value="Unassembled WGS sequence"/>
</dbReference>
<evidence type="ECO:0000256" key="5">
    <source>
        <dbReference type="ARBA" id="ARBA00022553"/>
    </source>
</evidence>
<dbReference type="InterPro" id="IPR003110">
    <property type="entry name" value="Phos_immunorcpt_sig_ITAM"/>
</dbReference>
<sequence length="189" mass="21404">VEQRHTEPELSHRTQGERENEGEQARENTQGTEMDLWSAGVLVFLASYVASTEATDWGINNPKFCYILDVVLLIYCLVITALLIREKLHKPKASANDGLYTDLTSHGTSYEPLRARNDPETGAARGNRRQAGEEVYTSLQKPGKETYDRLNVKPERRRNKNEPEVYQGLSAATKDTYDALQMQPLPSHR</sequence>
<evidence type="ECO:0000256" key="7">
    <source>
        <dbReference type="ARBA" id="ARBA00022729"/>
    </source>
</evidence>
<feature type="transmembrane region" description="Helical" evidence="17">
    <location>
        <begin position="66"/>
        <end position="84"/>
    </location>
</feature>
<name>A0AAD7SPJ6_9TELE</name>
<evidence type="ECO:0000256" key="3">
    <source>
        <dbReference type="ARBA" id="ARBA00020448"/>
    </source>
</evidence>
<dbReference type="GO" id="GO:0002250">
    <property type="term" value="P:adaptive immune response"/>
    <property type="evidence" value="ECO:0007669"/>
    <property type="project" value="UniProtKB-KW"/>
</dbReference>
<keyword evidence="7" id="KW-0732">Signal</keyword>
<evidence type="ECO:0000313" key="18">
    <source>
        <dbReference type="EMBL" id="KAJ8405963.1"/>
    </source>
</evidence>
<feature type="compositionally biased region" description="Basic and acidic residues" evidence="16">
    <location>
        <begin position="142"/>
        <end position="154"/>
    </location>
</feature>
<evidence type="ECO:0000256" key="12">
    <source>
        <dbReference type="ARBA" id="ARBA00023136"/>
    </source>
</evidence>
<feature type="region of interest" description="Disordered" evidence="16">
    <location>
        <begin position="1"/>
        <end position="31"/>
    </location>
</feature>
<dbReference type="SMART" id="SM00077">
    <property type="entry name" value="ITAM"/>
    <property type="match status" value="2"/>
</dbReference>
<comment type="subcellular location">
    <subcellularLocation>
        <location evidence="1">Cell membrane</location>
        <topology evidence="1">Single-pass type I membrane protein</topology>
    </subcellularLocation>
</comment>
<comment type="function">
    <text evidence="15">Part of the TCR-CD3 complex present on T-lymphocyte cell surface that plays an essential role in adaptive immune response. When antigen presenting cells (APCs) activate T-cell receptor (TCR), TCR-mediated signals are transmitted across the cell membrane by the CD3 chains CD3D, CD3E, CD3G and CD3Z. All CD3 chains contain immunoreceptor tyrosine-based activation motifs (ITAMs) in their cytoplasmic domain. Upon TCR engagement, these motifs become phosphorylated by Src family protein tyrosine kinases LCK and FYN, resulting in the activation of downstream signaling pathways. CD3Z ITAMs phosphorylation creates multiple docking sites for the protein kinase ZAP70 leading to ZAP70 phosphorylation and its conversion into a catalytically active enzyme. Plays an important role in intrathymic T-cell differentiation. Additionally, participates in the activity-dependent synapse formation of retinal ganglion cells (RGCs) in both the retina and dorsal lateral geniculate nucleus (dLGN).</text>
</comment>